<evidence type="ECO:0000313" key="5">
    <source>
        <dbReference type="Proteomes" id="UP000596960"/>
    </source>
</evidence>
<gene>
    <name evidence="4" type="ORF">ILQ21_13410</name>
</gene>
<evidence type="ECO:0000256" key="2">
    <source>
        <dbReference type="SAM" id="MobiDB-lite"/>
    </source>
</evidence>
<evidence type="ECO:0000256" key="1">
    <source>
        <dbReference type="ARBA" id="ARBA00022737"/>
    </source>
</evidence>
<organism evidence="4 5">
    <name type="scientific">Staphylococcus schweitzeri</name>
    <dbReference type="NCBI Taxonomy" id="1654388"/>
    <lineage>
        <taxon>Bacteria</taxon>
        <taxon>Bacillati</taxon>
        <taxon>Bacillota</taxon>
        <taxon>Bacilli</taxon>
        <taxon>Bacillales</taxon>
        <taxon>Staphylococcaceae</taxon>
        <taxon>Staphylococcus</taxon>
    </lineage>
</organism>
<dbReference type="Gene3D" id="1.20.5.420">
    <property type="entry name" value="Immunoglobulin FC, subunit C"/>
    <property type="match status" value="2"/>
</dbReference>
<dbReference type="InterPro" id="IPR020840">
    <property type="entry name" value="Extracell_matrix-bd_GA"/>
</dbReference>
<dbReference type="SUPFAM" id="SSF46997">
    <property type="entry name" value="Bacterial immunoglobulin/albumin-binding domains"/>
    <property type="match status" value="2"/>
</dbReference>
<dbReference type="PANTHER" id="PTHR33150:SF1">
    <property type="entry name" value="EXTRACELLULAR MATRIX-BINDING PROTEIN EBH"/>
    <property type="match status" value="1"/>
</dbReference>
<feature type="domain" description="Extracellular matrix-binding protein ebh GA module" evidence="3">
    <location>
        <begin position="52"/>
        <end position="111"/>
    </location>
</feature>
<dbReference type="Proteomes" id="UP000596960">
    <property type="component" value="Unassembled WGS sequence"/>
</dbReference>
<dbReference type="InterPro" id="IPR009063">
    <property type="entry name" value="Ig/albumin-bd_sf"/>
</dbReference>
<accession>A0ABR9ND80</accession>
<feature type="non-terminal residue" evidence="4">
    <location>
        <position position="150"/>
    </location>
</feature>
<feature type="non-terminal residue" evidence="4">
    <location>
        <position position="1"/>
    </location>
</feature>
<keyword evidence="5" id="KW-1185">Reference proteome</keyword>
<comment type="caution">
    <text evidence="4">The sequence shown here is derived from an EMBL/GenBank/DDBJ whole genome shotgun (WGS) entry which is preliminary data.</text>
</comment>
<protein>
    <submittedName>
        <fullName evidence="4">GA module-containing protein</fullName>
    </submittedName>
</protein>
<name>A0ABR9ND80_9STAP</name>
<proteinExistence type="predicted"/>
<dbReference type="PANTHER" id="PTHR33150">
    <property type="entry name" value="EXTRACELLULAR MATRIX-BINDING PROTEIN EBH"/>
    <property type="match status" value="1"/>
</dbReference>
<dbReference type="RefSeq" id="WP_192831266.1">
    <property type="nucleotide sequence ID" value="NZ_JADAMT010000065.1"/>
</dbReference>
<dbReference type="Pfam" id="PF01468">
    <property type="entry name" value="GA"/>
    <property type="match status" value="1"/>
</dbReference>
<dbReference type="SMART" id="SM00844">
    <property type="entry name" value="GA"/>
    <property type="match status" value="1"/>
</dbReference>
<evidence type="ECO:0000259" key="3">
    <source>
        <dbReference type="SMART" id="SM00844"/>
    </source>
</evidence>
<feature type="region of interest" description="Disordered" evidence="2">
    <location>
        <begin position="129"/>
        <end position="150"/>
    </location>
</feature>
<evidence type="ECO:0000313" key="4">
    <source>
        <dbReference type="EMBL" id="MBE2130013.1"/>
    </source>
</evidence>
<dbReference type="EMBL" id="JADAMT010000065">
    <property type="protein sequence ID" value="MBE2130013.1"/>
    <property type="molecule type" value="Genomic_DNA"/>
</dbReference>
<dbReference type="InterPro" id="IPR051197">
    <property type="entry name" value="ECM-binding_protein"/>
</dbReference>
<sequence length="150" mass="16166">KERTKASGNYVNADQEKRQAYDSKVTNAEKITSGTPKATLTDNDVKSATTQVNAAKTTINGDNNLRVAKEHDNNTIDGLARLKQAQKAKIKEQVPSATTVEGVQAVKNSSLTLNTAKIGLKDSIVKEATSKAGKTYTDARSNTRHKYDSA</sequence>
<dbReference type="Pfam" id="PF07554">
    <property type="entry name" value="FIVAR"/>
    <property type="match status" value="1"/>
</dbReference>
<keyword evidence="1" id="KW-0677">Repeat</keyword>
<reference evidence="4 5" key="1">
    <citation type="submission" date="2020-10" db="EMBL/GenBank/DDBJ databases">
        <title>Phenotypic and genomic profiling of Staphylococcus argenteus in Canada and the United States and recommendations for clinical result reporting.</title>
        <authorList>
            <person name="Eshaghi A."/>
            <person name="Bommersbach C."/>
            <person name="Zitterman S."/>
            <person name="Burnham C.-A.D."/>
            <person name="Patel R."/>
            <person name="Schuetz A.N."/>
            <person name="Patel S.N."/>
            <person name="Kus J.V."/>
        </authorList>
    </citation>
    <scope>NUCLEOTIDE SEQUENCE [LARGE SCALE GENOMIC DNA]</scope>
    <source>
        <strain evidence="4 5">DSM 28300</strain>
    </source>
</reference>
<dbReference type="InterPro" id="IPR002988">
    <property type="entry name" value="GA_module"/>
</dbReference>